<dbReference type="HOGENOM" id="CLU_1627036_0_0_1"/>
<dbReference type="OMA" id="FRIKRKH"/>
<dbReference type="InParanoid" id="G8JPA9"/>
<gene>
    <name evidence="1" type="ordered locus">Ecym_2437</name>
</gene>
<dbReference type="OrthoDB" id="4053447at2759"/>
<organism evidence="1 2">
    <name type="scientific">Eremothecium cymbalariae (strain CBS 270.75 / DBVPG 7215 / KCTC 17166 / NRRL Y-17582)</name>
    <name type="common">Yeast</name>
    <dbReference type="NCBI Taxonomy" id="931890"/>
    <lineage>
        <taxon>Eukaryota</taxon>
        <taxon>Fungi</taxon>
        <taxon>Dikarya</taxon>
        <taxon>Ascomycota</taxon>
        <taxon>Saccharomycotina</taxon>
        <taxon>Saccharomycetes</taxon>
        <taxon>Saccharomycetales</taxon>
        <taxon>Saccharomycetaceae</taxon>
        <taxon>Eremothecium</taxon>
    </lineage>
</organism>
<dbReference type="AlphaFoldDB" id="G8JPA9"/>
<dbReference type="EMBL" id="CP002498">
    <property type="protein sequence ID" value="AET38167.1"/>
    <property type="molecule type" value="Genomic_DNA"/>
</dbReference>
<dbReference type="RefSeq" id="XP_003644984.1">
    <property type="nucleotide sequence ID" value="XM_003644936.1"/>
</dbReference>
<proteinExistence type="predicted"/>
<reference evidence="2" key="1">
    <citation type="journal article" date="2012" name="G3 (Bethesda)">
        <title>Pichia sorbitophila, an interspecies yeast hybrid reveals early steps of genome resolution following polyploidization.</title>
        <authorList>
            <person name="Leh Louis V."/>
            <person name="Despons L."/>
            <person name="Friedrich A."/>
            <person name="Martin T."/>
            <person name="Durrens P."/>
            <person name="Casaregola S."/>
            <person name="Neuveglise C."/>
            <person name="Fairhead C."/>
            <person name="Marck C."/>
            <person name="Cruz J.A."/>
            <person name="Straub M.L."/>
            <person name="Kugler V."/>
            <person name="Sacerdot C."/>
            <person name="Uzunov Z."/>
            <person name="Thierry A."/>
            <person name="Weiss S."/>
            <person name="Bleykasten C."/>
            <person name="De Montigny J."/>
            <person name="Jacques N."/>
            <person name="Jung P."/>
            <person name="Lemaire M."/>
            <person name="Mallet S."/>
            <person name="Morel G."/>
            <person name="Richard G.F."/>
            <person name="Sarkar A."/>
            <person name="Savel G."/>
            <person name="Schacherer J."/>
            <person name="Seret M.L."/>
            <person name="Talla E."/>
            <person name="Samson G."/>
            <person name="Jubin C."/>
            <person name="Poulain J."/>
            <person name="Vacherie B."/>
            <person name="Barbe V."/>
            <person name="Pelletier E."/>
            <person name="Sherman D.J."/>
            <person name="Westhof E."/>
            <person name="Weissenbach J."/>
            <person name="Baret P.V."/>
            <person name="Wincker P."/>
            <person name="Gaillardin C."/>
            <person name="Dujon B."/>
            <person name="Souciet J.L."/>
        </authorList>
    </citation>
    <scope>NUCLEOTIDE SEQUENCE [LARGE SCALE GENOMIC DNA]</scope>
    <source>
        <strain evidence="2">CBS 270.75 / DBVPG 7215 / KCTC 17166 / NRRL Y-17582</strain>
    </source>
</reference>
<accession>G8JPA9</accession>
<dbReference type="Proteomes" id="UP000006790">
    <property type="component" value="Chromosome 2"/>
</dbReference>
<dbReference type="STRING" id="931890.G8JPA9"/>
<evidence type="ECO:0000313" key="1">
    <source>
        <dbReference type="EMBL" id="AET38167.1"/>
    </source>
</evidence>
<dbReference type="GeneID" id="11470665"/>
<dbReference type="eggNOG" id="ENOG502S9M3">
    <property type="taxonomic scope" value="Eukaryota"/>
</dbReference>
<name>G8JPA9_ERECY</name>
<evidence type="ECO:0000313" key="2">
    <source>
        <dbReference type="Proteomes" id="UP000006790"/>
    </source>
</evidence>
<dbReference type="KEGG" id="erc:Ecym_2437"/>
<keyword evidence="2" id="KW-1185">Reference proteome</keyword>
<protein>
    <submittedName>
        <fullName evidence="1">Uncharacterized protein</fullName>
    </submittedName>
</protein>
<dbReference type="FunCoup" id="G8JPA9">
    <property type="interactions" value="24"/>
</dbReference>
<sequence length="163" mass="18676">MEAILKRIINENEQKSLIFVLGAGPREYFEVELPSGAFTYPSVQAVANSRHNVKIMFLDKLQYLFMYLTKFETESKTDFKTLVIYGLDVLLKVASTDSRLSVSQVRLTNLIYNISFRVAKRHGLDFEFVLHSTPANAEMQKLESYWRHISSASDDLCTIEGLN</sequence>